<dbReference type="EMBL" id="JBHTIL010000002">
    <property type="protein sequence ID" value="MFD0927069.1"/>
    <property type="molecule type" value="Genomic_DNA"/>
</dbReference>
<dbReference type="RefSeq" id="WP_253648747.1">
    <property type="nucleotide sequence ID" value="NZ_BAAAMO010000006.1"/>
</dbReference>
<proteinExistence type="predicted"/>
<evidence type="ECO:0000313" key="1">
    <source>
        <dbReference type="EMBL" id="MFD0927069.1"/>
    </source>
</evidence>
<reference evidence="2" key="1">
    <citation type="journal article" date="2019" name="Int. J. Syst. Evol. Microbiol.">
        <title>The Global Catalogue of Microorganisms (GCM) 10K type strain sequencing project: providing services to taxonomists for standard genome sequencing and annotation.</title>
        <authorList>
            <consortium name="The Broad Institute Genomics Platform"/>
            <consortium name="The Broad Institute Genome Sequencing Center for Infectious Disease"/>
            <person name="Wu L."/>
            <person name="Ma J."/>
        </authorList>
    </citation>
    <scope>NUCLEOTIDE SEQUENCE [LARGE SCALE GENOMIC DNA]</scope>
    <source>
        <strain evidence="2">CCUG 50873</strain>
    </source>
</reference>
<dbReference type="Proteomes" id="UP001597068">
    <property type="component" value="Unassembled WGS sequence"/>
</dbReference>
<protein>
    <submittedName>
        <fullName evidence="1">Uncharacterized protein</fullName>
    </submittedName>
</protein>
<organism evidence="1 2">
    <name type="scientific">Williamsia deligens</name>
    <dbReference type="NCBI Taxonomy" id="321325"/>
    <lineage>
        <taxon>Bacteria</taxon>
        <taxon>Bacillati</taxon>
        <taxon>Actinomycetota</taxon>
        <taxon>Actinomycetes</taxon>
        <taxon>Mycobacteriales</taxon>
        <taxon>Nocardiaceae</taxon>
        <taxon>Williamsia</taxon>
    </lineage>
</organism>
<sequence>MRSAVISDDGVVTAQDPRAVEVDDIRAAIETLVDAGLVGPSARRSPIVVEKRATVTDLASRRAG</sequence>
<gene>
    <name evidence="1" type="ORF">ACFQ04_15125</name>
</gene>
<keyword evidence="2" id="KW-1185">Reference proteome</keyword>
<evidence type="ECO:0000313" key="2">
    <source>
        <dbReference type="Proteomes" id="UP001597068"/>
    </source>
</evidence>
<name>A0ABW3G8Z9_9NOCA</name>
<comment type="caution">
    <text evidence="1">The sequence shown here is derived from an EMBL/GenBank/DDBJ whole genome shotgun (WGS) entry which is preliminary data.</text>
</comment>
<accession>A0ABW3G8Z9</accession>